<evidence type="ECO:0000313" key="2">
    <source>
        <dbReference type="Proteomes" id="UP000823914"/>
    </source>
</evidence>
<dbReference type="AlphaFoldDB" id="A0A9E2L1G6"/>
<accession>A0A9E2L1G6</accession>
<proteinExistence type="predicted"/>
<reference evidence="1" key="1">
    <citation type="journal article" date="2021" name="PeerJ">
        <title>Extensive microbial diversity within the chicken gut microbiome revealed by metagenomics and culture.</title>
        <authorList>
            <person name="Gilroy R."/>
            <person name="Ravi A."/>
            <person name="Getino M."/>
            <person name="Pursley I."/>
            <person name="Horton D.L."/>
            <person name="Alikhan N.F."/>
            <person name="Baker D."/>
            <person name="Gharbi K."/>
            <person name="Hall N."/>
            <person name="Watson M."/>
            <person name="Adriaenssens E.M."/>
            <person name="Foster-Nyarko E."/>
            <person name="Jarju S."/>
            <person name="Secka A."/>
            <person name="Antonio M."/>
            <person name="Oren A."/>
            <person name="Chaudhuri R.R."/>
            <person name="La Ragione R."/>
            <person name="Hildebrand F."/>
            <person name="Pallen M.J."/>
        </authorList>
    </citation>
    <scope>NUCLEOTIDE SEQUENCE</scope>
    <source>
        <strain evidence="1">Gambia15-2214</strain>
    </source>
</reference>
<evidence type="ECO:0000313" key="1">
    <source>
        <dbReference type="EMBL" id="MBU3849970.1"/>
    </source>
</evidence>
<dbReference type="Proteomes" id="UP000823914">
    <property type="component" value="Unassembled WGS sequence"/>
</dbReference>
<sequence>ENMIDLIFTPISDHTRKISIFILRAQKHTIYGTYSGVLKTASGKSIVLKDFPGIVRKLLIRM</sequence>
<dbReference type="Pfam" id="PF10974">
    <property type="entry name" value="DUF2804"/>
    <property type="match status" value="1"/>
</dbReference>
<comment type="caution">
    <text evidence="1">The sequence shown here is derived from an EMBL/GenBank/DDBJ whole genome shotgun (WGS) entry which is preliminary data.</text>
</comment>
<organism evidence="1 2">
    <name type="scientific">Candidatus Treponema excrementipullorum</name>
    <dbReference type="NCBI Taxonomy" id="2838768"/>
    <lineage>
        <taxon>Bacteria</taxon>
        <taxon>Pseudomonadati</taxon>
        <taxon>Spirochaetota</taxon>
        <taxon>Spirochaetia</taxon>
        <taxon>Spirochaetales</taxon>
        <taxon>Treponemataceae</taxon>
        <taxon>Treponema</taxon>
    </lineage>
</organism>
<gene>
    <name evidence="1" type="ORF">IAA16_05345</name>
</gene>
<name>A0A9E2L1G6_9SPIR</name>
<dbReference type="EMBL" id="JAHLFV010000126">
    <property type="protein sequence ID" value="MBU3849970.1"/>
    <property type="molecule type" value="Genomic_DNA"/>
</dbReference>
<dbReference type="InterPro" id="IPR021243">
    <property type="entry name" value="DUF2804"/>
</dbReference>
<protein>
    <submittedName>
        <fullName evidence="1">DUF2804 domain-containing protein</fullName>
    </submittedName>
</protein>
<feature type="non-terminal residue" evidence="1">
    <location>
        <position position="1"/>
    </location>
</feature>
<reference evidence="1" key="2">
    <citation type="submission" date="2021-04" db="EMBL/GenBank/DDBJ databases">
        <authorList>
            <person name="Gilroy R."/>
        </authorList>
    </citation>
    <scope>NUCLEOTIDE SEQUENCE</scope>
    <source>
        <strain evidence="1">Gambia15-2214</strain>
    </source>
</reference>